<proteinExistence type="predicted"/>
<dbReference type="Gene3D" id="1.50.10.10">
    <property type="match status" value="1"/>
</dbReference>
<evidence type="ECO:0000259" key="1">
    <source>
        <dbReference type="Pfam" id="PF14498"/>
    </source>
</evidence>
<name>A0A9D1IG02_9FIRM</name>
<dbReference type="PIRSF" id="PIRSF007663">
    <property type="entry name" value="UCP007663"/>
    <property type="match status" value="1"/>
</dbReference>
<evidence type="ECO:0000259" key="2">
    <source>
        <dbReference type="Pfam" id="PF22124"/>
    </source>
</evidence>
<reference evidence="3" key="2">
    <citation type="journal article" date="2021" name="PeerJ">
        <title>Extensive microbial diversity within the chicken gut microbiome revealed by metagenomics and culture.</title>
        <authorList>
            <person name="Gilroy R."/>
            <person name="Ravi A."/>
            <person name="Getino M."/>
            <person name="Pursley I."/>
            <person name="Horton D.L."/>
            <person name="Alikhan N.F."/>
            <person name="Baker D."/>
            <person name="Gharbi K."/>
            <person name="Hall N."/>
            <person name="Watson M."/>
            <person name="Adriaenssens E.M."/>
            <person name="Foster-Nyarko E."/>
            <person name="Jarju S."/>
            <person name="Secka A."/>
            <person name="Antonio M."/>
            <person name="Oren A."/>
            <person name="Chaudhuri R.R."/>
            <person name="La Ragione R."/>
            <person name="Hildebrand F."/>
            <person name="Pallen M.J."/>
        </authorList>
    </citation>
    <scope>NUCLEOTIDE SEQUENCE</scope>
    <source>
        <strain evidence="3">ChiGjej1B1-19959</strain>
    </source>
</reference>
<dbReference type="SUPFAM" id="SSF48208">
    <property type="entry name" value="Six-hairpin glycosidases"/>
    <property type="match status" value="1"/>
</dbReference>
<dbReference type="Gene3D" id="2.70.98.50">
    <property type="entry name" value="putative glycoside hydrolase family protein from bacillus halodurans"/>
    <property type="match status" value="1"/>
</dbReference>
<dbReference type="PANTHER" id="PTHR31084">
    <property type="entry name" value="ALPHA-L-FUCOSIDASE 2"/>
    <property type="match status" value="1"/>
</dbReference>
<dbReference type="AlphaFoldDB" id="A0A9D1IG02"/>
<dbReference type="Proteomes" id="UP000824071">
    <property type="component" value="Unassembled WGS sequence"/>
</dbReference>
<dbReference type="GO" id="GO:0005975">
    <property type="term" value="P:carbohydrate metabolic process"/>
    <property type="evidence" value="ECO:0007669"/>
    <property type="project" value="InterPro"/>
</dbReference>
<dbReference type="InterPro" id="IPR008928">
    <property type="entry name" value="6-hairpin_glycosidase_sf"/>
</dbReference>
<feature type="domain" description="Glycosyl hydrolase family 95 catalytic" evidence="2">
    <location>
        <begin position="271"/>
        <end position="673"/>
    </location>
</feature>
<reference evidence="3" key="1">
    <citation type="submission" date="2020-10" db="EMBL/GenBank/DDBJ databases">
        <authorList>
            <person name="Gilroy R."/>
        </authorList>
    </citation>
    <scope>NUCLEOTIDE SEQUENCE</scope>
    <source>
        <strain evidence="3">ChiGjej1B1-19959</strain>
    </source>
</reference>
<keyword evidence="3" id="KW-0378">Hydrolase</keyword>
<evidence type="ECO:0000313" key="3">
    <source>
        <dbReference type="EMBL" id="HIU36318.1"/>
    </source>
</evidence>
<dbReference type="Pfam" id="PF22124">
    <property type="entry name" value="Glyco_hydro_95_cat"/>
    <property type="match status" value="1"/>
</dbReference>
<comment type="caution">
    <text evidence="3">The sequence shown here is derived from an EMBL/GenBank/DDBJ whole genome shotgun (WGS) entry which is preliminary data.</text>
</comment>
<feature type="domain" description="Glycosyl hydrolase family 95 N-terminal" evidence="1">
    <location>
        <begin position="4"/>
        <end position="242"/>
    </location>
</feature>
<sequence>MDELRYTAPARRWREALPLGNGFMGLMVFGGRRTEKLCFNEGTLWSGYPKNYDNPKSRAALERVRELVFAGKNSEADALCTKEMAGDYSEAFMPLGNVYLRFFGTSPRAYRRRLSLESGVCTVETAALRRTAFCSNPDRVAVYHIESEKPFSVSVRADSQLHFACAASGGALELTGSAPDYAAPNYLRMKRDPIRYDENKGMAFCLRAEVETDGRVISGDGLLKVRKATRVTLRFAAATGFRGFSEMPDTSSENAAAVCRRRLREAAALDYERLLARHTADFSALYGAARVSLNGESPLATDKLLKAVQKGRGGAEFTALCELFNNFGKYLTISASREGGQAMNLQGIWNDSVRPPWSSNYTVNINTEMNYWGASRAGLAPCVEPLLQLVYETMQNGKRTAEINYGCRGFACNHNVDLWRKTPPVQRDPSYMFAPLCGVWLANEVYAHYKNGALRAPGQESRVREIVREAAQFASDYLVLHDGYYVVCPSTSPENVFRTDGKTCRLDYASAFDMGLVRQAFRNFRELFGTEDSPLLREICEKEPKLYPFSAGKNGICEWHADFETPEPGHRHFSPLYGFYPGSVIGYRRDEAVRKLVERLFSYRLQNSGQHIGWSAAWAVCLAGRLRDGKTAEAVMGGLLRHAVFRNLFCVHPPFLFQIDGNLGFVAGVHELLLTEEDGVLTLLPGLPEAFSASGRAENLLVNGVRVSFAWENGLVTEVSADGPVRVAAHALSDTVRLGETVTREPS</sequence>
<gene>
    <name evidence="3" type="ORF">IAC53_06935</name>
</gene>
<dbReference type="InterPro" id="IPR012341">
    <property type="entry name" value="6hp_glycosidase-like_sf"/>
</dbReference>
<dbReference type="Pfam" id="PF14498">
    <property type="entry name" value="Glyco_hyd_65N_2"/>
    <property type="match status" value="1"/>
</dbReference>
<dbReference type="InterPro" id="IPR054363">
    <property type="entry name" value="GH95_cat"/>
</dbReference>
<organism evidence="3 4">
    <name type="scientific">Candidatus Fimenecus excrementigallinarum</name>
    <dbReference type="NCBI Taxonomy" id="2840816"/>
    <lineage>
        <taxon>Bacteria</taxon>
        <taxon>Bacillati</taxon>
        <taxon>Bacillota</taxon>
        <taxon>Clostridia</taxon>
        <taxon>Candidatus Fimenecus</taxon>
    </lineage>
</organism>
<dbReference type="InterPro" id="IPR016518">
    <property type="entry name" value="Alpha-L-fucosidase"/>
</dbReference>
<dbReference type="GO" id="GO:0004560">
    <property type="term" value="F:alpha-L-fucosidase activity"/>
    <property type="evidence" value="ECO:0007669"/>
    <property type="project" value="InterPro"/>
</dbReference>
<evidence type="ECO:0000313" key="4">
    <source>
        <dbReference type="Proteomes" id="UP000824071"/>
    </source>
</evidence>
<dbReference type="PANTHER" id="PTHR31084:SF0">
    <property type="entry name" value="ALPHA-L-FUCOSIDASE 2"/>
    <property type="match status" value="1"/>
</dbReference>
<accession>A0A9D1IG02</accession>
<dbReference type="EMBL" id="DVMW01000040">
    <property type="protein sequence ID" value="HIU36318.1"/>
    <property type="molecule type" value="Genomic_DNA"/>
</dbReference>
<protein>
    <submittedName>
        <fullName evidence="3">Glycoside hydrolase family 95 protein</fullName>
    </submittedName>
</protein>
<dbReference type="InterPro" id="IPR027414">
    <property type="entry name" value="GH95_N_dom"/>
</dbReference>